<proteinExistence type="predicted"/>
<sequence>MDDKLEEAMSDPTFGEGVVHRAMDNEGLTFGEAVAMLFIIKGEVPFNNNPGAFKGFVPIKD</sequence>
<gene>
    <name evidence="1" type="ORF">HUN41_00196</name>
</gene>
<keyword evidence="2" id="KW-1185">Reference proteome</keyword>
<protein>
    <submittedName>
        <fullName evidence="1">Uncharacterized protein</fullName>
    </submittedName>
</protein>
<organism evidence="1 2">
    <name type="scientific">Streptomyces phage Coruscant</name>
    <dbReference type="NCBI Taxonomy" id="2739834"/>
    <lineage>
        <taxon>Viruses</taxon>
        <taxon>Duplodnaviria</taxon>
        <taxon>Heunggongvirae</taxon>
        <taxon>Uroviricota</taxon>
        <taxon>Caudoviricetes</taxon>
        <taxon>Stanwilliamsviridae</taxon>
        <taxon>Boydwoodruffvirinae</taxon>
        <taxon>Coruscantvirus</taxon>
        <taxon>Coruscantvirus coruscant</taxon>
    </lineage>
</organism>
<dbReference type="Proteomes" id="UP000515922">
    <property type="component" value="Segment"/>
</dbReference>
<reference evidence="1 2" key="1">
    <citation type="submission" date="2020-07" db="EMBL/GenBank/DDBJ databases">
        <title>Streptomyces phage Genome sequencing and assembly.</title>
        <authorList>
            <person name="Sharma V."/>
            <person name="Hardy A."/>
            <person name="Frunzke J."/>
        </authorList>
    </citation>
    <scope>NUCLEOTIDE SEQUENCE [LARGE SCALE GENOMIC DNA]</scope>
</reference>
<accession>A0A7G4AW99</accession>
<dbReference type="EMBL" id="MT711976">
    <property type="protein sequence ID" value="QMP84289.1"/>
    <property type="molecule type" value="Genomic_DNA"/>
</dbReference>
<evidence type="ECO:0000313" key="2">
    <source>
        <dbReference type="Proteomes" id="UP000515922"/>
    </source>
</evidence>
<evidence type="ECO:0000313" key="1">
    <source>
        <dbReference type="EMBL" id="QMP84289.1"/>
    </source>
</evidence>
<name>A0A7G4AW99_9CAUD</name>